<evidence type="ECO:0000313" key="2">
    <source>
        <dbReference type="EnsemblPlants" id="MELO3C033108.2.1"/>
    </source>
</evidence>
<organism evidence="2">
    <name type="scientific">Cucumis melo</name>
    <name type="common">Muskmelon</name>
    <dbReference type="NCBI Taxonomy" id="3656"/>
    <lineage>
        <taxon>Eukaryota</taxon>
        <taxon>Viridiplantae</taxon>
        <taxon>Streptophyta</taxon>
        <taxon>Embryophyta</taxon>
        <taxon>Tracheophyta</taxon>
        <taxon>Spermatophyta</taxon>
        <taxon>Magnoliopsida</taxon>
        <taxon>eudicotyledons</taxon>
        <taxon>Gunneridae</taxon>
        <taxon>Pentapetalae</taxon>
        <taxon>rosids</taxon>
        <taxon>fabids</taxon>
        <taxon>Cucurbitales</taxon>
        <taxon>Cucurbitaceae</taxon>
        <taxon>Benincaseae</taxon>
        <taxon>Cucumis</taxon>
    </lineage>
</organism>
<accession>A0A9I9EGC6</accession>
<name>A0A9I9EGC6_CUCME</name>
<proteinExistence type="predicted"/>
<evidence type="ECO:0000256" key="1">
    <source>
        <dbReference type="SAM" id="MobiDB-lite"/>
    </source>
</evidence>
<protein>
    <submittedName>
        <fullName evidence="2">Uncharacterized protein</fullName>
    </submittedName>
</protein>
<reference evidence="2" key="1">
    <citation type="submission" date="2023-03" db="UniProtKB">
        <authorList>
            <consortium name="EnsemblPlants"/>
        </authorList>
    </citation>
    <scope>IDENTIFICATION</scope>
</reference>
<dbReference type="EnsemblPlants" id="MELO3C033108.2.1">
    <property type="protein sequence ID" value="MELO3C033108.2.1"/>
    <property type="gene ID" value="MELO3C033108.2"/>
</dbReference>
<dbReference type="AlphaFoldDB" id="A0A9I9EGC6"/>
<sequence length="87" mass="9777">MYTRSCSPESNVTGQRCYQAPTMIFSNNSIFLHSCKGYVLCEVNSPNSDSGHGPKSKNQKANAKSKQFIKNKIFNSWSTRELDPLNN</sequence>
<feature type="region of interest" description="Disordered" evidence="1">
    <location>
        <begin position="46"/>
        <end position="66"/>
    </location>
</feature>
<dbReference type="Gramene" id="MELO3C033108.2.1">
    <property type="protein sequence ID" value="MELO3C033108.2.1"/>
    <property type="gene ID" value="MELO3C033108.2"/>
</dbReference>